<reference evidence="1 2" key="1">
    <citation type="journal article" date="2018" name="Front. Plant Sci.">
        <title>Red Clover (Trifolium pratense) and Zigzag Clover (T. medium) - A Picture of Genomic Similarities and Differences.</title>
        <authorList>
            <person name="Dluhosova J."/>
            <person name="Istvanek J."/>
            <person name="Nedelnik J."/>
            <person name="Repkova J."/>
        </authorList>
    </citation>
    <scope>NUCLEOTIDE SEQUENCE [LARGE SCALE GENOMIC DNA]</scope>
    <source>
        <strain evidence="2">cv. 10/8</strain>
        <tissue evidence="1">Leaf</tissue>
    </source>
</reference>
<name>A0A392QIL2_9FABA</name>
<dbReference type="AlphaFoldDB" id="A0A392QIL2"/>
<evidence type="ECO:0000313" key="2">
    <source>
        <dbReference type="Proteomes" id="UP000265520"/>
    </source>
</evidence>
<comment type="caution">
    <text evidence="1">The sequence shown here is derived from an EMBL/GenBank/DDBJ whole genome shotgun (WGS) entry which is preliminary data.</text>
</comment>
<accession>A0A392QIL2</accession>
<proteinExistence type="predicted"/>
<organism evidence="1 2">
    <name type="scientific">Trifolium medium</name>
    <dbReference type="NCBI Taxonomy" id="97028"/>
    <lineage>
        <taxon>Eukaryota</taxon>
        <taxon>Viridiplantae</taxon>
        <taxon>Streptophyta</taxon>
        <taxon>Embryophyta</taxon>
        <taxon>Tracheophyta</taxon>
        <taxon>Spermatophyta</taxon>
        <taxon>Magnoliopsida</taxon>
        <taxon>eudicotyledons</taxon>
        <taxon>Gunneridae</taxon>
        <taxon>Pentapetalae</taxon>
        <taxon>rosids</taxon>
        <taxon>fabids</taxon>
        <taxon>Fabales</taxon>
        <taxon>Fabaceae</taxon>
        <taxon>Papilionoideae</taxon>
        <taxon>50 kb inversion clade</taxon>
        <taxon>NPAAA clade</taxon>
        <taxon>Hologalegina</taxon>
        <taxon>IRL clade</taxon>
        <taxon>Trifolieae</taxon>
        <taxon>Trifolium</taxon>
    </lineage>
</organism>
<evidence type="ECO:0000313" key="1">
    <source>
        <dbReference type="EMBL" id="MCI23560.1"/>
    </source>
</evidence>
<sequence>HSDANLEELGKDTIKEDDRAILLEAGLTRSSSAKLHASSVKLNLIR</sequence>
<keyword evidence="2" id="KW-1185">Reference proteome</keyword>
<dbReference type="Proteomes" id="UP000265520">
    <property type="component" value="Unassembled WGS sequence"/>
</dbReference>
<dbReference type="EMBL" id="LXQA010136705">
    <property type="protein sequence ID" value="MCI23560.1"/>
    <property type="molecule type" value="Genomic_DNA"/>
</dbReference>
<feature type="non-terminal residue" evidence="1">
    <location>
        <position position="1"/>
    </location>
</feature>
<protein>
    <submittedName>
        <fullName evidence="1">CAS1 domain-containing protein 1-like</fullName>
    </submittedName>
</protein>